<protein>
    <submittedName>
        <fullName evidence="3">Endonuclease YncB, thermonuclease family</fullName>
    </submittedName>
</protein>
<name>A0A1H7LU40_9EURY</name>
<feature type="transmembrane region" description="Helical" evidence="1">
    <location>
        <begin position="6"/>
        <end position="27"/>
    </location>
</feature>
<accession>A0A1H7LU40</accession>
<keyword evidence="3" id="KW-0255">Endonuclease</keyword>
<keyword evidence="1" id="KW-1133">Transmembrane helix</keyword>
<evidence type="ECO:0000256" key="1">
    <source>
        <dbReference type="SAM" id="Phobius"/>
    </source>
</evidence>
<organism evidence="3 4">
    <name type="scientific">Methanobrevibacter gottschalkii</name>
    <dbReference type="NCBI Taxonomy" id="190974"/>
    <lineage>
        <taxon>Archaea</taxon>
        <taxon>Methanobacteriati</taxon>
        <taxon>Methanobacteriota</taxon>
        <taxon>Methanomada group</taxon>
        <taxon>Methanobacteria</taxon>
        <taxon>Methanobacteriales</taxon>
        <taxon>Methanobacteriaceae</taxon>
        <taxon>Methanobrevibacter</taxon>
    </lineage>
</organism>
<reference evidence="3 4" key="1">
    <citation type="submission" date="2016-10" db="EMBL/GenBank/DDBJ databases">
        <authorList>
            <person name="de Groot N.N."/>
        </authorList>
    </citation>
    <scope>NUCLEOTIDE SEQUENCE [LARGE SCALE GENOMIC DNA]</scope>
    <source>
        <strain evidence="3 4">DSM 11978</strain>
    </source>
</reference>
<keyword evidence="3" id="KW-0540">Nuclease</keyword>
<evidence type="ECO:0000313" key="4">
    <source>
        <dbReference type="Proteomes" id="UP000199506"/>
    </source>
</evidence>
<dbReference type="Gene3D" id="2.40.50.90">
    <property type="match status" value="1"/>
</dbReference>
<gene>
    <name evidence="3" type="ORF">SAMN05216439_1828</name>
</gene>
<dbReference type="RefSeq" id="WP_069574474.1">
    <property type="nucleotide sequence ID" value="NZ_FOAK01000008.1"/>
</dbReference>
<dbReference type="InterPro" id="IPR035437">
    <property type="entry name" value="SNase_OB-fold_sf"/>
</dbReference>
<sequence length="149" mass="16553">MNKKSISVILLIIFSITIIFTTANILINDNTPLENQAGTLKINNKTIHYEKSGKCLEVIDGNTIKVYGIGKVQLTQVGSPSSEAKDFVENNCLGKTVYLDIDDKKVEDEYGRALAIVYTDTVDVNKELINNNLSEISYFTPSEFKKGDI</sequence>
<dbReference type="STRING" id="190974.SAMN05216439_1828"/>
<dbReference type="AlphaFoldDB" id="A0A1H7LU40"/>
<evidence type="ECO:0000259" key="2">
    <source>
        <dbReference type="Pfam" id="PF00565"/>
    </source>
</evidence>
<dbReference type="EMBL" id="FOAK01000008">
    <property type="protein sequence ID" value="SEL02484.1"/>
    <property type="molecule type" value="Genomic_DNA"/>
</dbReference>
<dbReference type="Proteomes" id="UP000199506">
    <property type="component" value="Unassembled WGS sequence"/>
</dbReference>
<proteinExistence type="predicted"/>
<dbReference type="Pfam" id="PF00565">
    <property type="entry name" value="SNase"/>
    <property type="match status" value="1"/>
</dbReference>
<dbReference type="InterPro" id="IPR016071">
    <property type="entry name" value="Staphylococal_nuclease_OB-fold"/>
</dbReference>
<keyword evidence="1" id="KW-0812">Transmembrane</keyword>
<keyword evidence="3" id="KW-0378">Hydrolase</keyword>
<dbReference type="OrthoDB" id="3327at2157"/>
<dbReference type="SUPFAM" id="SSF50199">
    <property type="entry name" value="Staphylococcal nuclease"/>
    <property type="match status" value="1"/>
</dbReference>
<evidence type="ECO:0000313" key="3">
    <source>
        <dbReference type="EMBL" id="SEL02484.1"/>
    </source>
</evidence>
<dbReference type="GO" id="GO:0004519">
    <property type="term" value="F:endonuclease activity"/>
    <property type="evidence" value="ECO:0007669"/>
    <property type="project" value="UniProtKB-KW"/>
</dbReference>
<feature type="domain" description="TNase-like" evidence="2">
    <location>
        <begin position="82"/>
        <end position="143"/>
    </location>
</feature>
<keyword evidence="1" id="KW-0472">Membrane</keyword>